<dbReference type="KEGG" id="scu:SCE1572_44950"/>
<evidence type="ECO:0000313" key="4">
    <source>
        <dbReference type="Proteomes" id="UP000014803"/>
    </source>
</evidence>
<reference evidence="3 4" key="1">
    <citation type="journal article" date="2013" name="Sci. Rep.">
        <title>Extraordinary expansion of a Sorangium cellulosum genome from an alkaline milieu.</title>
        <authorList>
            <person name="Han K."/>
            <person name="Li Z.F."/>
            <person name="Peng R."/>
            <person name="Zhu L.P."/>
            <person name="Zhou T."/>
            <person name="Wang L.G."/>
            <person name="Li S.G."/>
            <person name="Zhang X.B."/>
            <person name="Hu W."/>
            <person name="Wu Z.H."/>
            <person name="Qin N."/>
            <person name="Li Y.Z."/>
        </authorList>
    </citation>
    <scope>NUCLEOTIDE SEQUENCE [LARGE SCALE GENOMIC DNA]</scope>
    <source>
        <strain evidence="3 4">So0157-2</strain>
    </source>
</reference>
<evidence type="ECO:0000256" key="2">
    <source>
        <dbReference type="SAM" id="SignalP"/>
    </source>
</evidence>
<dbReference type="Proteomes" id="UP000014803">
    <property type="component" value="Chromosome"/>
</dbReference>
<keyword evidence="1" id="KW-1133">Transmembrane helix</keyword>
<feature type="transmembrane region" description="Helical" evidence="1">
    <location>
        <begin position="283"/>
        <end position="304"/>
    </location>
</feature>
<name>S4Y6H9_SORCE</name>
<dbReference type="HOGENOM" id="CLU_052613_0_0_7"/>
<accession>S4Y6H9</accession>
<keyword evidence="1" id="KW-0812">Transmembrane</keyword>
<feature type="signal peptide" evidence="2">
    <location>
        <begin position="1"/>
        <end position="35"/>
    </location>
</feature>
<keyword evidence="2" id="KW-0732">Signal</keyword>
<dbReference type="AlphaFoldDB" id="S4Y6H9"/>
<dbReference type="EMBL" id="CP003969">
    <property type="protein sequence ID" value="AGP41027.1"/>
    <property type="molecule type" value="Genomic_DNA"/>
</dbReference>
<proteinExistence type="predicted"/>
<keyword evidence="1" id="KW-0472">Membrane</keyword>
<feature type="chain" id="PRO_5004534042" evidence="2">
    <location>
        <begin position="36"/>
        <end position="339"/>
    </location>
</feature>
<evidence type="ECO:0000313" key="3">
    <source>
        <dbReference type="EMBL" id="AGP41027.1"/>
    </source>
</evidence>
<evidence type="ECO:0000256" key="1">
    <source>
        <dbReference type="SAM" id="Phobius"/>
    </source>
</evidence>
<organism evidence="3 4">
    <name type="scientific">Sorangium cellulosum So0157-2</name>
    <dbReference type="NCBI Taxonomy" id="1254432"/>
    <lineage>
        <taxon>Bacteria</taxon>
        <taxon>Pseudomonadati</taxon>
        <taxon>Myxococcota</taxon>
        <taxon>Polyangia</taxon>
        <taxon>Polyangiales</taxon>
        <taxon>Polyangiaceae</taxon>
        <taxon>Sorangium</taxon>
    </lineage>
</organism>
<dbReference type="RefSeq" id="WP_020740839.1">
    <property type="nucleotide sequence ID" value="NC_021658.1"/>
</dbReference>
<dbReference type="eggNOG" id="COG0457">
    <property type="taxonomic scope" value="Bacteria"/>
</dbReference>
<gene>
    <name evidence="3" type="ORF">SCE1572_44950</name>
</gene>
<sequence>MKAARAPSFQRARRRRAASLVSLALLAAVAAPARAQAPPALPPWHQGVSEERKQRAYALFQEARDLHRRMMLAEAREKYQEALASWEHPELRLYLARVLRSIGLPLLAHESLRLSLQWGPGALTPEQEQEARSTLRALVQHELAAIEIRCDERGARVLLDGKPWFVGPGAARRMITPGEHVITARKEGYFTVVKPVLVLAGKEASGHVTLSVDAVIAERRWAPWVPWATLGAGAALGVAGAGLWWQADVHYRDADRRLGGGCDPWCTPSARDAYDASVIENRLAIGAFVAGGAAMITGTVLLLMNGPQSHRTDDRGGVRIELLPVLPGDVAGLSARLAL</sequence>
<protein>
    <submittedName>
        <fullName evidence="3">Uncharacterized protein</fullName>
    </submittedName>
</protein>
<dbReference type="PATRIC" id="fig|1254432.3.peg.10157"/>